<evidence type="ECO:0000256" key="5">
    <source>
        <dbReference type="SAM" id="SignalP"/>
    </source>
</evidence>
<protein>
    <recommendedName>
        <fullName evidence="6">Receptor ligand binding region domain-containing protein</fullName>
    </recommendedName>
</protein>
<evidence type="ECO:0000259" key="6">
    <source>
        <dbReference type="Pfam" id="PF01094"/>
    </source>
</evidence>
<dbReference type="SUPFAM" id="SSF53822">
    <property type="entry name" value="Periplasmic binding protein-like I"/>
    <property type="match status" value="1"/>
</dbReference>
<dbReference type="GO" id="GO:0016020">
    <property type="term" value="C:membrane"/>
    <property type="evidence" value="ECO:0007669"/>
    <property type="project" value="UniProtKB-SubCell"/>
</dbReference>
<reference evidence="7" key="1">
    <citation type="journal article" date="2023" name="Mol. Biol. Evol.">
        <title>Third-Generation Sequencing Reveals the Adaptive Role of the Epigenome in Three Deep-Sea Polychaetes.</title>
        <authorList>
            <person name="Perez M."/>
            <person name="Aroh O."/>
            <person name="Sun Y."/>
            <person name="Lan Y."/>
            <person name="Juniper S.K."/>
            <person name="Young C.R."/>
            <person name="Angers B."/>
            <person name="Qian P.Y."/>
        </authorList>
    </citation>
    <scope>NUCLEOTIDE SEQUENCE</scope>
    <source>
        <strain evidence="7">P08H-3</strain>
    </source>
</reference>
<keyword evidence="3" id="KW-1133">Transmembrane helix</keyword>
<keyword evidence="4" id="KW-0472">Membrane</keyword>
<feature type="domain" description="Receptor ligand binding region" evidence="6">
    <location>
        <begin position="171"/>
        <end position="417"/>
    </location>
</feature>
<dbReference type="Gene3D" id="3.40.50.2300">
    <property type="match status" value="5"/>
</dbReference>
<keyword evidence="5" id="KW-0732">Signal</keyword>
<keyword evidence="2" id="KW-0812">Transmembrane</keyword>
<comment type="caution">
    <text evidence="7">The sequence shown here is derived from an EMBL/GenBank/DDBJ whole genome shotgun (WGS) entry which is preliminary data.</text>
</comment>
<gene>
    <name evidence="7" type="ORF">LSH36_509g01058</name>
</gene>
<feature type="signal peptide" evidence="5">
    <location>
        <begin position="1"/>
        <end position="28"/>
    </location>
</feature>
<evidence type="ECO:0000256" key="1">
    <source>
        <dbReference type="ARBA" id="ARBA00004370"/>
    </source>
</evidence>
<dbReference type="AlphaFoldDB" id="A0AAD9MWE4"/>
<evidence type="ECO:0000256" key="3">
    <source>
        <dbReference type="ARBA" id="ARBA00022989"/>
    </source>
</evidence>
<dbReference type="Proteomes" id="UP001208570">
    <property type="component" value="Unassembled WGS sequence"/>
</dbReference>
<evidence type="ECO:0000256" key="4">
    <source>
        <dbReference type="ARBA" id="ARBA00023136"/>
    </source>
</evidence>
<dbReference type="Pfam" id="PF01094">
    <property type="entry name" value="ANF_receptor"/>
    <property type="match status" value="1"/>
</dbReference>
<feature type="chain" id="PRO_5042061026" description="Receptor ligand binding region domain-containing protein" evidence="5">
    <location>
        <begin position="29"/>
        <end position="420"/>
    </location>
</feature>
<proteinExistence type="predicted"/>
<dbReference type="InterPro" id="IPR028082">
    <property type="entry name" value="Peripla_BP_I"/>
</dbReference>
<sequence>MSTLRTWPAFGQWIFWILLFIGITRAAARQPQSITIGGIFEDIHEGSKLAFKQAVEKINSRRDLLTGIKLSYNISRCPPQDSFTADRQDVDVYDAYLQSRFSKWDKNEITLNNFFYSLYYEICVDRSPEIGSGLRASTNPEQTGVAGRSAGLHHSSPGFLRLNPRSGQHPVVVCRQIKDGVAAVFGPMSYLSAAHVQSICDAMEIPHVEARWDYNDNKEFFSINLFPDYMKLSQAFIDFISYSLAKLQEVLKAPEGHPFKITVRKLDTSIDGPMDYRPLLKEIRNKGGSRIILDCDYTKVNNILHQDADLIDLEDFKYNGVNITSFRIIDPTRPEVVEIIRDWQFQKRRLGYSPLETDRGPGFRTEAALMYDAVHLFAKALDELSGATEIRTASLSCNKGKPWAEGSSLINYMKMVSDRI</sequence>
<keyword evidence="8" id="KW-1185">Reference proteome</keyword>
<organism evidence="7 8">
    <name type="scientific">Paralvinella palmiformis</name>
    <dbReference type="NCBI Taxonomy" id="53620"/>
    <lineage>
        <taxon>Eukaryota</taxon>
        <taxon>Metazoa</taxon>
        <taxon>Spiralia</taxon>
        <taxon>Lophotrochozoa</taxon>
        <taxon>Annelida</taxon>
        <taxon>Polychaeta</taxon>
        <taxon>Sedentaria</taxon>
        <taxon>Canalipalpata</taxon>
        <taxon>Terebellida</taxon>
        <taxon>Terebelliformia</taxon>
        <taxon>Alvinellidae</taxon>
        <taxon>Paralvinella</taxon>
    </lineage>
</organism>
<name>A0AAD9MWE4_9ANNE</name>
<evidence type="ECO:0000313" key="7">
    <source>
        <dbReference type="EMBL" id="KAK2148222.1"/>
    </source>
</evidence>
<dbReference type="InterPro" id="IPR001828">
    <property type="entry name" value="ANF_lig-bd_rcpt"/>
</dbReference>
<evidence type="ECO:0000313" key="8">
    <source>
        <dbReference type="Proteomes" id="UP001208570"/>
    </source>
</evidence>
<evidence type="ECO:0000256" key="2">
    <source>
        <dbReference type="ARBA" id="ARBA00022692"/>
    </source>
</evidence>
<comment type="subcellular location">
    <subcellularLocation>
        <location evidence="1">Membrane</location>
    </subcellularLocation>
</comment>
<accession>A0AAD9MWE4</accession>
<dbReference type="EMBL" id="JAODUP010000509">
    <property type="protein sequence ID" value="KAK2148222.1"/>
    <property type="molecule type" value="Genomic_DNA"/>
</dbReference>